<dbReference type="Proteomes" id="UP000192911">
    <property type="component" value="Unassembled WGS sequence"/>
</dbReference>
<dbReference type="AlphaFoldDB" id="A0A1X7EES9"/>
<reference evidence="3" key="1">
    <citation type="submission" date="2017-04" db="EMBL/GenBank/DDBJ databases">
        <authorList>
            <person name="Varghese N."/>
            <person name="Submissions S."/>
        </authorList>
    </citation>
    <scope>NUCLEOTIDE SEQUENCE [LARGE SCALE GENOMIC DNA]</scope>
    <source>
        <strain evidence="3">Ballard 720</strain>
    </source>
</reference>
<feature type="region of interest" description="Disordered" evidence="1">
    <location>
        <begin position="70"/>
        <end position="91"/>
    </location>
</feature>
<accession>A0A1X7EES9</accession>
<evidence type="ECO:0000313" key="2">
    <source>
        <dbReference type="EMBL" id="SMF32671.1"/>
    </source>
</evidence>
<name>A0A1X7EES9_TRICW</name>
<sequence>MSDKACPAPNLCRVSFATKHAAFVGNVTRCRVGMLIPCASPKTLCGAGLRAAGQLIGSIGTKAAEVPPARTISGRCVRQQKKTKGKTDTAG</sequence>
<dbReference type="EMBL" id="FXAH01000005">
    <property type="protein sequence ID" value="SMF32671.1"/>
    <property type="molecule type" value="Genomic_DNA"/>
</dbReference>
<gene>
    <name evidence="2" type="ORF">SAMN06295900_105289</name>
</gene>
<proteinExistence type="predicted"/>
<evidence type="ECO:0000313" key="3">
    <source>
        <dbReference type="Proteomes" id="UP000192911"/>
    </source>
</evidence>
<protein>
    <submittedName>
        <fullName evidence="2">Uncharacterized protein</fullName>
    </submittedName>
</protein>
<keyword evidence="3" id="KW-1185">Reference proteome</keyword>
<organism evidence="2 3">
    <name type="scientific">Trinickia caryophylli</name>
    <name type="common">Paraburkholderia caryophylli</name>
    <dbReference type="NCBI Taxonomy" id="28094"/>
    <lineage>
        <taxon>Bacteria</taxon>
        <taxon>Pseudomonadati</taxon>
        <taxon>Pseudomonadota</taxon>
        <taxon>Betaproteobacteria</taxon>
        <taxon>Burkholderiales</taxon>
        <taxon>Burkholderiaceae</taxon>
        <taxon>Trinickia</taxon>
    </lineage>
</organism>
<dbReference type="STRING" id="28094.SAMN06295900_105289"/>
<evidence type="ECO:0000256" key="1">
    <source>
        <dbReference type="SAM" id="MobiDB-lite"/>
    </source>
</evidence>